<evidence type="ECO:0000313" key="4">
    <source>
        <dbReference type="Proteomes" id="UP000605013"/>
    </source>
</evidence>
<proteinExistence type="predicted"/>
<dbReference type="Proteomes" id="UP000605013">
    <property type="component" value="Unassembled WGS sequence"/>
</dbReference>
<evidence type="ECO:0000259" key="2">
    <source>
        <dbReference type="Pfam" id="PF07484"/>
    </source>
</evidence>
<evidence type="ECO:0000256" key="1">
    <source>
        <dbReference type="SAM" id="MobiDB-lite"/>
    </source>
</evidence>
<comment type="caution">
    <text evidence="3">The sequence shown here is derived from an EMBL/GenBank/DDBJ whole genome shotgun (WGS) entry which is preliminary data.</text>
</comment>
<evidence type="ECO:0000313" key="3">
    <source>
        <dbReference type="EMBL" id="MBL7558207.1"/>
    </source>
</evidence>
<reference evidence="3 4" key="1">
    <citation type="submission" date="2020-12" db="EMBL/GenBank/DDBJ databases">
        <title>Olleya sediminilitoris sp. nov., isolated from a tidal flat.</title>
        <authorList>
            <person name="Park S."/>
            <person name="Yoon J.-H."/>
        </authorList>
    </citation>
    <scope>NUCLEOTIDE SEQUENCE [LARGE SCALE GENOMIC DNA]</scope>
    <source>
        <strain evidence="3 4">YSTF-M6</strain>
    </source>
</reference>
<organism evidence="3 4">
    <name type="scientific">Olleya sediminilitoris</name>
    <dbReference type="NCBI Taxonomy" id="2795739"/>
    <lineage>
        <taxon>Bacteria</taxon>
        <taxon>Pseudomonadati</taxon>
        <taxon>Bacteroidota</taxon>
        <taxon>Flavobacteriia</taxon>
        <taxon>Flavobacteriales</taxon>
        <taxon>Flavobacteriaceae</taxon>
    </lineage>
</organism>
<feature type="domain" description="Phage tail collar" evidence="2">
    <location>
        <begin position="6"/>
        <end position="62"/>
    </location>
</feature>
<dbReference type="SUPFAM" id="SSF88874">
    <property type="entry name" value="Receptor-binding domain of short tail fibre protein gp12"/>
    <property type="match status" value="1"/>
</dbReference>
<dbReference type="Pfam" id="PF07484">
    <property type="entry name" value="Collar"/>
    <property type="match status" value="1"/>
</dbReference>
<feature type="region of interest" description="Disordered" evidence="1">
    <location>
        <begin position="120"/>
        <end position="145"/>
    </location>
</feature>
<accession>A0ABS1WGH7</accession>
<gene>
    <name evidence="3" type="ORF">JAO71_00215</name>
</gene>
<dbReference type="Gene3D" id="3.90.1340.10">
    <property type="entry name" value="Phage tail collar domain"/>
    <property type="match status" value="1"/>
</dbReference>
<keyword evidence="4" id="KW-1185">Reference proteome</keyword>
<protein>
    <submittedName>
        <fullName evidence="3">Phage tail protein</fullName>
    </submittedName>
</protein>
<sequence length="189" mass="19634">MEPFIGQIQPFGFNFAPRGWAKCDGQLLSISSNTALFSLIGTTFGGDGRTTFGLPDLRGRSIVHIGHGPGLSSIAWGERGGAEQLYITQANMPSHNHALINGTANVNVYTTDVSGAEINESDGGASGFSTGGSTPSIYQENPTSNDKVGGVVISGTTSLSGNNIPMQSRNPFLGINVCIAQVGIFPSRS</sequence>
<dbReference type="InterPro" id="IPR037053">
    <property type="entry name" value="Phage_tail_collar_dom_sf"/>
</dbReference>
<dbReference type="InterPro" id="IPR011083">
    <property type="entry name" value="Phage_tail_collar_dom"/>
</dbReference>
<dbReference type="EMBL" id="JAEMEF010000001">
    <property type="protein sequence ID" value="MBL7558207.1"/>
    <property type="molecule type" value="Genomic_DNA"/>
</dbReference>
<dbReference type="RefSeq" id="WP_054852524.1">
    <property type="nucleotide sequence ID" value="NZ_JAEMEF010000001.1"/>
</dbReference>
<name>A0ABS1WGH7_9FLAO</name>